<accession>G3TZP8</accession>
<keyword evidence="4" id="KW-0732">Signal</keyword>
<evidence type="ECO:0000313" key="9">
    <source>
        <dbReference type="Proteomes" id="UP000007646"/>
    </source>
</evidence>
<evidence type="ECO:0000256" key="2">
    <source>
        <dbReference type="ARBA" id="ARBA00010297"/>
    </source>
</evidence>
<keyword evidence="3 7" id="KW-0812">Transmembrane</keyword>
<comment type="subcellular location">
    <subcellularLocation>
        <location evidence="1">Membrane</location>
        <topology evidence="1">Single-pass type I membrane protein</topology>
    </subcellularLocation>
</comment>
<dbReference type="AlphaFoldDB" id="G3TZP8"/>
<evidence type="ECO:0000256" key="7">
    <source>
        <dbReference type="SAM" id="Phobius"/>
    </source>
</evidence>
<dbReference type="InterPro" id="IPR031152">
    <property type="entry name" value="PLXDC"/>
</dbReference>
<keyword evidence="9" id="KW-1185">Reference proteome</keyword>
<name>G3TZP8_LOXAF</name>
<evidence type="ECO:0000256" key="3">
    <source>
        <dbReference type="ARBA" id="ARBA00022692"/>
    </source>
</evidence>
<evidence type="ECO:0000256" key="4">
    <source>
        <dbReference type="ARBA" id="ARBA00022729"/>
    </source>
</evidence>
<evidence type="ECO:0000313" key="8">
    <source>
        <dbReference type="Ensembl" id="ENSLAFP00000021056.1"/>
    </source>
</evidence>
<proteinExistence type="inferred from homology"/>
<dbReference type="HOGENOM" id="CLU_029494_3_1_1"/>
<dbReference type="PANTHER" id="PTHR13055:SF11">
    <property type="entry name" value="PLEXIN DOMAIN-CONTAINING PROTEIN 2"/>
    <property type="match status" value="1"/>
</dbReference>
<gene>
    <name evidence="8" type="primary">PLXDC2</name>
</gene>
<keyword evidence="7" id="KW-0472">Membrane</keyword>
<comment type="similarity">
    <text evidence="2">Belongs to the plexin family.</text>
</comment>
<dbReference type="PANTHER" id="PTHR13055">
    <property type="entry name" value="TUMOR ENDOTHELIAL MARKER 7 RELATED"/>
    <property type="match status" value="1"/>
</dbReference>
<dbReference type="GO" id="GO:0016020">
    <property type="term" value="C:membrane"/>
    <property type="evidence" value="ECO:0007669"/>
    <property type="project" value="UniProtKB-SubCell"/>
</dbReference>
<reference evidence="8" key="2">
    <citation type="submission" date="2025-08" db="UniProtKB">
        <authorList>
            <consortium name="Ensembl"/>
        </authorList>
    </citation>
    <scope>IDENTIFICATION</scope>
    <source>
        <strain evidence="8">Isolate ISIS603380</strain>
    </source>
</reference>
<reference evidence="8 9" key="1">
    <citation type="submission" date="2009-06" db="EMBL/GenBank/DDBJ databases">
        <title>The Genome Sequence of Loxodonta africana (African elephant).</title>
        <authorList>
            <person name="Di Palma F."/>
            <person name="Heiman D."/>
            <person name="Young S."/>
            <person name="Johnson J."/>
            <person name="Lander E.S."/>
            <person name="Lindblad-Toh K."/>
        </authorList>
    </citation>
    <scope>NUCLEOTIDE SEQUENCE [LARGE SCALE GENOMIC DNA]</scope>
    <source>
        <strain evidence="8 9">Isolate ISIS603380</strain>
    </source>
</reference>
<feature type="region of interest" description="Disordered" evidence="6">
    <location>
        <begin position="265"/>
        <end position="292"/>
    </location>
</feature>
<dbReference type="Ensembl" id="ENSLAFT00000028517.1">
    <property type="protein sequence ID" value="ENSLAFP00000021056.1"/>
    <property type="gene ID" value="ENSLAFG00000001133.3"/>
</dbReference>
<evidence type="ECO:0000256" key="1">
    <source>
        <dbReference type="ARBA" id="ARBA00004479"/>
    </source>
</evidence>
<dbReference type="Proteomes" id="UP000007646">
    <property type="component" value="Unassembled WGS sequence"/>
</dbReference>
<evidence type="ECO:0000256" key="6">
    <source>
        <dbReference type="SAM" id="MobiDB-lite"/>
    </source>
</evidence>
<reference evidence="8" key="3">
    <citation type="submission" date="2025-09" db="UniProtKB">
        <authorList>
            <consortium name="Ensembl"/>
        </authorList>
    </citation>
    <scope>IDENTIFICATION</scope>
    <source>
        <strain evidence="8">Isolate ISIS603380</strain>
    </source>
</reference>
<feature type="transmembrane region" description="Helical" evidence="7">
    <location>
        <begin position="354"/>
        <end position="376"/>
    </location>
</feature>
<dbReference type="GeneTree" id="ENSGT00440000033408"/>
<evidence type="ECO:0000256" key="5">
    <source>
        <dbReference type="ARBA" id="ARBA00022989"/>
    </source>
</evidence>
<sequence>EDTDHNYYISRIYGPSDSASRDLWVNIDQMEKDKVKIHGILSNTHRQAARVNLSFDFPFYGHSLREITVATGGFIYTGEVVHRMLTATQYIAPLMANFDPSVSRNSTVRYFDNGTALVVQWDHVHLQDNYNLGSFTFQATLLTDGRIIFGYKEIPVLVTQISSTNHPVKVGLSDAFVVVHRIQQIPNVRRRTIYEYHRVELQMSKITNISAVEMTPLPKLTTYQSFSFNFCPVPHTCTYFSELPCDPLPRCSSGFDRHRQDWVDSGCPEESQSKEKMCEDTEPVETSSQTTATVRATTTQFRVLTTTRRAATSQLPTSLPTEDDTKIALHLKDNGASTDDSAAEKKGGTLHAGLIVGILILVLIIAAAILVTVYMYHHPTSAASIFFIERRPSRWPAMKFRRGSGHPAYAEVEPVGEKEGFIVSEQC</sequence>
<keyword evidence="5 7" id="KW-1133">Transmembrane helix</keyword>
<organism evidence="8 9">
    <name type="scientific">Loxodonta africana</name>
    <name type="common">African elephant</name>
    <dbReference type="NCBI Taxonomy" id="9785"/>
    <lineage>
        <taxon>Eukaryota</taxon>
        <taxon>Metazoa</taxon>
        <taxon>Chordata</taxon>
        <taxon>Craniata</taxon>
        <taxon>Vertebrata</taxon>
        <taxon>Euteleostomi</taxon>
        <taxon>Mammalia</taxon>
        <taxon>Eutheria</taxon>
        <taxon>Afrotheria</taxon>
        <taxon>Proboscidea</taxon>
        <taxon>Elephantidae</taxon>
        <taxon>Loxodonta</taxon>
    </lineage>
</organism>
<protein>
    <submittedName>
        <fullName evidence="8">Plexin domain containing 2</fullName>
    </submittedName>
</protein>